<sequence length="60" mass="6524">MWPGAIDDRRVGLNVGVNSAAGAELAGMQVRRLLESDDHITIRLPPLFLDIVRQVPSKTG</sequence>
<proteinExistence type="predicted"/>
<gene>
    <name evidence="1" type="ORF">I917_00140</name>
</gene>
<dbReference type="BioCyc" id="MTUB1304279:G13AB-28-MONOMER"/>
<evidence type="ECO:0000313" key="1">
    <source>
        <dbReference type="EMBL" id="AGL21799.1"/>
    </source>
</evidence>
<reference evidence="1 2" key="1">
    <citation type="journal article" date="2013" name="Genome Announc.">
        <title>Whole-Genome Sequences of Four Clinical Isolates of Mycobacterium tuberculosis from Tamil Nadu, South India.</title>
        <authorList>
            <person name="Narayanan S."/>
            <person name="Deshpande U."/>
        </authorList>
    </citation>
    <scope>NUCLEOTIDE SEQUENCE [LARGE SCALE GENOMIC DNA]</scope>
    <source>
        <strain evidence="1 2">Haarlem/NITR202</strain>
    </source>
</reference>
<dbReference type="EMBL" id="CP004886">
    <property type="protein sequence ID" value="AGL21799.1"/>
    <property type="molecule type" value="Genomic_DNA"/>
</dbReference>
<dbReference type="AlphaFoldDB" id="R4LQX1"/>
<organism evidence="1 2">
    <name type="scientific">Mycobacterium tuberculosis str. Haarlem/NITR202</name>
    <dbReference type="NCBI Taxonomy" id="1304279"/>
    <lineage>
        <taxon>Bacteria</taxon>
        <taxon>Bacillati</taxon>
        <taxon>Actinomycetota</taxon>
        <taxon>Actinomycetes</taxon>
        <taxon>Mycobacteriales</taxon>
        <taxon>Mycobacteriaceae</taxon>
        <taxon>Mycobacterium</taxon>
        <taxon>Mycobacterium tuberculosis complex</taxon>
    </lineage>
</organism>
<evidence type="ECO:0000313" key="2">
    <source>
        <dbReference type="Proteomes" id="UP000013563"/>
    </source>
</evidence>
<dbReference type="Proteomes" id="UP000013563">
    <property type="component" value="Chromosome"/>
</dbReference>
<dbReference type="KEGG" id="mtuh:I917_00140"/>
<accession>R4LQX1</accession>
<protein>
    <submittedName>
        <fullName evidence="1">Uncharacterized protein</fullName>
    </submittedName>
</protein>
<dbReference type="HOGENOM" id="CLU_2936726_0_0_11"/>
<name>R4LQX1_MYCTX</name>